<dbReference type="Proteomes" id="UP000694428">
    <property type="component" value="Unplaced"/>
</dbReference>
<dbReference type="InterPro" id="IPR057828">
    <property type="entry name" value="Znf_C2H2_ZNF142_13th"/>
</dbReference>
<dbReference type="Ensembl" id="ENSPSTT00000005691.1">
    <property type="protein sequence ID" value="ENSPSTP00000005421.1"/>
    <property type="gene ID" value="ENSPSTG00000003717.1"/>
</dbReference>
<dbReference type="PANTHER" id="PTHR24403">
    <property type="entry name" value="ZINC FINGER PROTEIN"/>
    <property type="match status" value="1"/>
</dbReference>
<feature type="compositionally biased region" description="Polar residues" evidence="8">
    <location>
        <begin position="162"/>
        <end position="172"/>
    </location>
</feature>
<dbReference type="PROSITE" id="PS50157">
    <property type="entry name" value="ZINC_FINGER_C2H2_2"/>
    <property type="match status" value="4"/>
</dbReference>
<dbReference type="InterPro" id="IPR036236">
    <property type="entry name" value="Znf_C2H2_sf"/>
</dbReference>
<proteinExistence type="predicted"/>
<keyword evidence="6" id="KW-0539">Nucleus</keyword>
<reference evidence="10" key="2">
    <citation type="submission" date="2025-09" db="UniProtKB">
        <authorList>
            <consortium name="Ensembl"/>
        </authorList>
    </citation>
    <scope>IDENTIFICATION</scope>
</reference>
<dbReference type="GO" id="GO:0005634">
    <property type="term" value="C:nucleus"/>
    <property type="evidence" value="ECO:0007669"/>
    <property type="project" value="UniProtKB-SubCell"/>
</dbReference>
<keyword evidence="5" id="KW-0862">Zinc</keyword>
<dbReference type="Gene3D" id="3.30.160.60">
    <property type="entry name" value="Classic Zinc Finger"/>
    <property type="match status" value="3"/>
</dbReference>
<keyword evidence="3" id="KW-0677">Repeat</keyword>
<evidence type="ECO:0000313" key="10">
    <source>
        <dbReference type="Ensembl" id="ENSPSTP00000005421.1"/>
    </source>
</evidence>
<reference evidence="10" key="1">
    <citation type="submission" date="2025-08" db="UniProtKB">
        <authorList>
            <consortium name="Ensembl"/>
        </authorList>
    </citation>
    <scope>IDENTIFICATION</scope>
</reference>
<evidence type="ECO:0000256" key="2">
    <source>
        <dbReference type="ARBA" id="ARBA00022723"/>
    </source>
</evidence>
<evidence type="ECO:0000256" key="8">
    <source>
        <dbReference type="SAM" id="MobiDB-lite"/>
    </source>
</evidence>
<dbReference type="Pfam" id="PF23612">
    <property type="entry name" value="zf-C2H2_ZN142"/>
    <property type="match status" value="1"/>
</dbReference>
<accession>A0A8C9L6V7</accession>
<feature type="domain" description="C2H2-type" evidence="9">
    <location>
        <begin position="14"/>
        <end position="42"/>
    </location>
</feature>
<evidence type="ECO:0000256" key="7">
    <source>
        <dbReference type="PROSITE-ProRule" id="PRU00042"/>
    </source>
</evidence>
<feature type="domain" description="C2H2-type" evidence="9">
    <location>
        <begin position="357"/>
        <end position="387"/>
    </location>
</feature>
<organism evidence="10 11">
    <name type="scientific">Pavo cristatus</name>
    <name type="common">Indian peafowl</name>
    <name type="synonym">Blue peafowl</name>
    <dbReference type="NCBI Taxonomy" id="9049"/>
    <lineage>
        <taxon>Eukaryota</taxon>
        <taxon>Metazoa</taxon>
        <taxon>Chordata</taxon>
        <taxon>Craniata</taxon>
        <taxon>Vertebrata</taxon>
        <taxon>Euteleostomi</taxon>
        <taxon>Archelosauria</taxon>
        <taxon>Archosauria</taxon>
        <taxon>Dinosauria</taxon>
        <taxon>Saurischia</taxon>
        <taxon>Theropoda</taxon>
        <taxon>Coelurosauria</taxon>
        <taxon>Aves</taxon>
        <taxon>Neognathae</taxon>
        <taxon>Galloanserae</taxon>
        <taxon>Galliformes</taxon>
        <taxon>Phasianidae</taxon>
        <taxon>Phasianinae</taxon>
        <taxon>Pavo</taxon>
    </lineage>
</organism>
<dbReference type="SMART" id="SM00355">
    <property type="entry name" value="ZnF_C2H2"/>
    <property type="match status" value="7"/>
</dbReference>
<dbReference type="GO" id="GO:0045944">
    <property type="term" value="P:positive regulation of transcription by RNA polymerase II"/>
    <property type="evidence" value="ECO:0007669"/>
    <property type="project" value="TreeGrafter"/>
</dbReference>
<keyword evidence="2" id="KW-0479">Metal-binding</keyword>
<name>A0A8C9L6V7_PAVCR</name>
<dbReference type="PANTHER" id="PTHR24403:SF72">
    <property type="entry name" value="ZINC FINGER PROTEIN 142"/>
    <property type="match status" value="1"/>
</dbReference>
<dbReference type="PROSITE" id="PS00028">
    <property type="entry name" value="ZINC_FINGER_C2H2_1"/>
    <property type="match status" value="2"/>
</dbReference>
<comment type="subcellular location">
    <subcellularLocation>
        <location evidence="1">Nucleus</location>
    </subcellularLocation>
</comment>
<sequence length="517" mass="57845">MQAKHSQNYQVPIFQCQYCAYQTKYKQALLNHENCKHTKQKEFRCALCSYCTFSNTSLFFHKRKIHGYVPGDKDWLENYASKELEISSSESVFGYELGAALRVDTSSPFSSKEQWAKVKPSQPESQGEEGCQQAFMVPLLGQDAAPPEDSSKAQTAVGKGEQSCTIDDSMQSDTAAGPAELITPEDVAESCTLHLETVNVSSDPILEHLTGDACVAQPESMEMLSCKEPPAAYEMLGSQGDLGLEDNDNDGCRSLEQFWCSLCPEAFRSQRALKNHCAEKHLLRPEEDRLHSTQILGGDPASTEMGQPADPVLDAAPPKATLPKQRRFSCPTCPFTCHQERAMKTHKKRGCVALGEFRCASCPFTSKVAKALRLHRKLHRKHYSKRPQLQCRQCEFTCKQARCLRQHVRIKHEGVKPHKCLYCEFSTTRRYRLEAHQSLHTGVGRITPTHFCPSETALKQHVLRRHEEKVSYGCPQCGFATIQPSWPLAIAEMSDLLPSPTHHRALHAPRAGGIALS</sequence>
<dbReference type="SUPFAM" id="SSF57667">
    <property type="entry name" value="beta-beta-alpha zinc fingers"/>
    <property type="match status" value="1"/>
</dbReference>
<dbReference type="InterPro" id="IPR056438">
    <property type="entry name" value="Znf-C2H2_CTCF"/>
</dbReference>
<dbReference type="GO" id="GO:0008270">
    <property type="term" value="F:zinc ion binding"/>
    <property type="evidence" value="ECO:0007669"/>
    <property type="project" value="UniProtKB-KW"/>
</dbReference>
<dbReference type="InterPro" id="IPR013087">
    <property type="entry name" value="Znf_C2H2_type"/>
</dbReference>
<evidence type="ECO:0000256" key="3">
    <source>
        <dbReference type="ARBA" id="ARBA00022737"/>
    </source>
</evidence>
<dbReference type="FunFam" id="3.30.160.60:FF:001127">
    <property type="entry name" value="Zinc finger protein 142"/>
    <property type="match status" value="1"/>
</dbReference>
<evidence type="ECO:0000256" key="4">
    <source>
        <dbReference type="ARBA" id="ARBA00022771"/>
    </source>
</evidence>
<keyword evidence="11" id="KW-1185">Reference proteome</keyword>
<dbReference type="FunFam" id="3.30.160.60:FF:001657">
    <property type="entry name" value="Zinc finger protein 142"/>
    <property type="match status" value="1"/>
</dbReference>
<protein>
    <submittedName>
        <fullName evidence="10">Zinc finger protein 142</fullName>
    </submittedName>
</protein>
<dbReference type="InterPro" id="IPR057829">
    <property type="entry name" value="Znf_C2H2_ZN142_21/23"/>
</dbReference>
<dbReference type="InterPro" id="IPR050688">
    <property type="entry name" value="Zinc_finger/UBP_domain"/>
</dbReference>
<evidence type="ECO:0000259" key="9">
    <source>
        <dbReference type="PROSITE" id="PS50157"/>
    </source>
</evidence>
<evidence type="ECO:0000256" key="6">
    <source>
        <dbReference type="ARBA" id="ARBA00023242"/>
    </source>
</evidence>
<feature type="region of interest" description="Disordered" evidence="8">
    <location>
        <begin position="142"/>
        <end position="172"/>
    </location>
</feature>
<evidence type="ECO:0000256" key="5">
    <source>
        <dbReference type="ARBA" id="ARBA00022833"/>
    </source>
</evidence>
<dbReference type="Pfam" id="PF23611">
    <property type="entry name" value="zf-C2H2_16"/>
    <property type="match status" value="1"/>
</dbReference>
<feature type="domain" description="C2H2-type" evidence="9">
    <location>
        <begin position="418"/>
        <end position="442"/>
    </location>
</feature>
<dbReference type="Pfam" id="PF23574">
    <property type="entry name" value="zf-C2H2_ZNF142_18"/>
    <property type="match status" value="1"/>
</dbReference>
<feature type="domain" description="C2H2-type" evidence="9">
    <location>
        <begin position="389"/>
        <end position="417"/>
    </location>
</feature>
<dbReference type="AlphaFoldDB" id="A0A8C9L6V7"/>
<evidence type="ECO:0000313" key="11">
    <source>
        <dbReference type="Proteomes" id="UP000694428"/>
    </source>
</evidence>
<keyword evidence="4 7" id="KW-0863">Zinc-finger</keyword>
<evidence type="ECO:0000256" key="1">
    <source>
        <dbReference type="ARBA" id="ARBA00004123"/>
    </source>
</evidence>